<dbReference type="Proteomes" id="UP000053599">
    <property type="component" value="Unassembled WGS sequence"/>
</dbReference>
<evidence type="ECO:0000313" key="2">
    <source>
        <dbReference type="EMBL" id="KIV81441.1"/>
    </source>
</evidence>
<reference evidence="2 3" key="1">
    <citation type="submission" date="2015-01" db="EMBL/GenBank/DDBJ databases">
        <title>The Genome Sequence of Exophiala sideris CBS121828.</title>
        <authorList>
            <consortium name="The Broad Institute Genomics Platform"/>
            <person name="Cuomo C."/>
            <person name="de Hoog S."/>
            <person name="Gorbushina A."/>
            <person name="Stielow B."/>
            <person name="Teixiera M."/>
            <person name="Abouelleil A."/>
            <person name="Chapman S.B."/>
            <person name="Priest M."/>
            <person name="Young S.K."/>
            <person name="Wortman J."/>
            <person name="Nusbaum C."/>
            <person name="Birren B."/>
        </authorList>
    </citation>
    <scope>NUCLEOTIDE SEQUENCE [LARGE SCALE GENOMIC DNA]</scope>
    <source>
        <strain evidence="2 3">CBS 121828</strain>
    </source>
</reference>
<sequence>MPATTPKPVNLHLAGTVPIPAAEFLVVVLAATSEVIDVLLEVVPDEVLVAFAAVALVLAGAAVADVEAVLPDMLDVAEATSCA</sequence>
<keyword evidence="1" id="KW-1133">Transmembrane helix</keyword>
<feature type="transmembrane region" description="Helical" evidence="1">
    <location>
        <begin position="20"/>
        <end position="40"/>
    </location>
</feature>
<keyword evidence="1" id="KW-0812">Transmembrane</keyword>
<dbReference type="EMBL" id="KN846952">
    <property type="protein sequence ID" value="KIV81441.1"/>
    <property type="molecule type" value="Genomic_DNA"/>
</dbReference>
<dbReference type="HOGENOM" id="CLU_2542593_0_0_1"/>
<dbReference type="AlphaFoldDB" id="A0A0D1X1S0"/>
<accession>A0A0D1X1S0</accession>
<feature type="transmembrane region" description="Helical" evidence="1">
    <location>
        <begin position="47"/>
        <end position="64"/>
    </location>
</feature>
<evidence type="ECO:0000256" key="1">
    <source>
        <dbReference type="SAM" id="Phobius"/>
    </source>
</evidence>
<protein>
    <submittedName>
        <fullName evidence="2">Uncharacterized protein</fullName>
    </submittedName>
</protein>
<proteinExistence type="predicted"/>
<keyword evidence="1" id="KW-0472">Membrane</keyword>
<evidence type="ECO:0000313" key="3">
    <source>
        <dbReference type="Proteomes" id="UP000053599"/>
    </source>
</evidence>
<gene>
    <name evidence="2" type="ORF">PV11_03630</name>
</gene>
<name>A0A0D1X1S0_9EURO</name>
<organism evidence="2 3">
    <name type="scientific">Exophiala sideris</name>
    <dbReference type="NCBI Taxonomy" id="1016849"/>
    <lineage>
        <taxon>Eukaryota</taxon>
        <taxon>Fungi</taxon>
        <taxon>Dikarya</taxon>
        <taxon>Ascomycota</taxon>
        <taxon>Pezizomycotina</taxon>
        <taxon>Eurotiomycetes</taxon>
        <taxon>Chaetothyriomycetidae</taxon>
        <taxon>Chaetothyriales</taxon>
        <taxon>Herpotrichiellaceae</taxon>
        <taxon>Exophiala</taxon>
    </lineage>
</organism>